<dbReference type="Proteomes" id="UP000010384">
    <property type="component" value="Chromosome"/>
</dbReference>
<keyword evidence="3" id="KW-1185">Reference proteome</keyword>
<evidence type="ECO:0000313" key="2">
    <source>
        <dbReference type="EMBL" id="AFY86978.1"/>
    </source>
</evidence>
<dbReference type="RefSeq" id="WP_015153526.1">
    <property type="nucleotide sequence ID" value="NC_019695.1"/>
</dbReference>
<sequence>MRFLLDTHTFIWYVANEGQLTTSVLEIVNDANNDILLSVASLGEAVVASLRLHHRYPFDLLLISQVIVEQLPILSIDSAFDVDPMQRLWNKCMKQEEKGDSELFYAFFSLIKPRKSTSSKDEWQSHVLPHSAIAELAPNLWHVTGILPSSTMVPREMVVYKLPDSSLLIHSAIALNEVGMSQLESLGVPKILIVPNRIHRLDAGVYKQRYPQLTIICPAAAKPYVEEVVAVDGIAEEVLPKYDIICHEPAGIRPQELVYELPLPTGKALIFTDILFNLNKLYLQQNSPKGQFTFQWLGASAIGANGFFGMTFLGRQFFLRDRHAYRQWLETLADSIHDLQVISVAHGSPIIANCNQRLREAAARLS</sequence>
<dbReference type="InterPro" id="IPR036866">
    <property type="entry name" value="RibonucZ/Hydroxyglut_hydro"/>
</dbReference>
<dbReference type="PANTHER" id="PTHR36173:SF2">
    <property type="entry name" value="RIBONUCLEASE VAPC16"/>
    <property type="match status" value="1"/>
</dbReference>
<gene>
    <name evidence="2" type="ORF">Chro_1453</name>
</gene>
<dbReference type="SUPFAM" id="SSF56281">
    <property type="entry name" value="Metallo-hydrolase/oxidoreductase"/>
    <property type="match status" value="1"/>
</dbReference>
<dbReference type="OrthoDB" id="450111at2"/>
<dbReference type="InParanoid" id="K9TX61"/>
<keyword evidence="1" id="KW-0472">Membrane</keyword>
<dbReference type="STRING" id="251229.Chro_1453"/>
<dbReference type="EMBL" id="CP003597">
    <property type="protein sequence ID" value="AFY86978.1"/>
    <property type="molecule type" value="Genomic_DNA"/>
</dbReference>
<dbReference type="AlphaFoldDB" id="K9TX61"/>
<dbReference type="eggNOG" id="COG3744">
    <property type="taxonomic scope" value="Bacteria"/>
</dbReference>
<feature type="transmembrane region" description="Helical" evidence="1">
    <location>
        <begin position="294"/>
        <end position="313"/>
    </location>
</feature>
<dbReference type="InterPro" id="IPR029060">
    <property type="entry name" value="PIN-like_dom_sf"/>
</dbReference>
<evidence type="ECO:0008006" key="4">
    <source>
        <dbReference type="Google" id="ProtNLM"/>
    </source>
</evidence>
<name>K9TX61_CHRTP</name>
<dbReference type="KEGG" id="cthe:Chro_1453"/>
<dbReference type="HOGENOM" id="CLU_064458_0_0_3"/>
<evidence type="ECO:0000313" key="3">
    <source>
        <dbReference type="Proteomes" id="UP000010384"/>
    </source>
</evidence>
<organism evidence="2 3">
    <name type="scientific">Chroococcidiopsis thermalis (strain PCC 7203)</name>
    <dbReference type="NCBI Taxonomy" id="251229"/>
    <lineage>
        <taxon>Bacteria</taxon>
        <taxon>Bacillati</taxon>
        <taxon>Cyanobacteriota</taxon>
        <taxon>Cyanophyceae</taxon>
        <taxon>Chroococcidiopsidales</taxon>
        <taxon>Chroococcidiopsidaceae</taxon>
        <taxon>Chroococcidiopsis</taxon>
    </lineage>
</organism>
<reference evidence="2 3" key="1">
    <citation type="submission" date="2012-06" db="EMBL/GenBank/DDBJ databases">
        <title>Finished chromosome of genome of Chroococcidiopsis thermalis PCC 7203.</title>
        <authorList>
            <consortium name="US DOE Joint Genome Institute"/>
            <person name="Gugger M."/>
            <person name="Coursin T."/>
            <person name="Rippka R."/>
            <person name="Tandeau De Marsac N."/>
            <person name="Huntemann M."/>
            <person name="Wei C.-L."/>
            <person name="Han J."/>
            <person name="Detter J.C."/>
            <person name="Han C."/>
            <person name="Tapia R."/>
            <person name="Davenport K."/>
            <person name="Daligault H."/>
            <person name="Erkkila T."/>
            <person name="Gu W."/>
            <person name="Munk A.C.C."/>
            <person name="Teshima H."/>
            <person name="Xu Y."/>
            <person name="Chain P."/>
            <person name="Chen A."/>
            <person name="Krypides N."/>
            <person name="Mavromatis K."/>
            <person name="Markowitz V."/>
            <person name="Szeto E."/>
            <person name="Ivanova N."/>
            <person name="Mikhailova N."/>
            <person name="Ovchinnikova G."/>
            <person name="Pagani I."/>
            <person name="Pati A."/>
            <person name="Goodwin L."/>
            <person name="Peters L."/>
            <person name="Pitluck S."/>
            <person name="Woyke T."/>
            <person name="Kerfeld C."/>
        </authorList>
    </citation>
    <scope>NUCLEOTIDE SEQUENCE [LARGE SCALE GENOMIC DNA]</scope>
    <source>
        <strain evidence="2 3">PCC 7203</strain>
    </source>
</reference>
<keyword evidence="1" id="KW-0812">Transmembrane</keyword>
<accession>K9TX61</accession>
<dbReference type="PANTHER" id="PTHR36173">
    <property type="entry name" value="RIBONUCLEASE VAPC16-RELATED"/>
    <property type="match status" value="1"/>
</dbReference>
<proteinExistence type="predicted"/>
<evidence type="ECO:0000256" key="1">
    <source>
        <dbReference type="SAM" id="Phobius"/>
    </source>
</evidence>
<keyword evidence="1" id="KW-1133">Transmembrane helix</keyword>
<dbReference type="SUPFAM" id="SSF88723">
    <property type="entry name" value="PIN domain-like"/>
    <property type="match status" value="1"/>
</dbReference>
<protein>
    <recommendedName>
        <fullName evidence="4">PIN domain-containing protein</fullName>
    </recommendedName>
</protein>
<dbReference type="InterPro" id="IPR052919">
    <property type="entry name" value="TA_system_RNase"/>
</dbReference>